<dbReference type="AlphaFoldDB" id="A0AAV6UEE4"/>
<sequence>MASTFKLSEFNPETDDALTYVTWLFHGCANMIEDSNKLSMKITIIRTKSDNDIVDFVFPDELDSKTYEKVMELFKTQCIPERQTVEELYTSYLTREDKNF</sequence>
<dbReference type="EMBL" id="JAFNEN010000462">
    <property type="protein sequence ID" value="KAG8182436.1"/>
    <property type="molecule type" value="Genomic_DNA"/>
</dbReference>
<proteinExistence type="predicted"/>
<evidence type="ECO:0000313" key="2">
    <source>
        <dbReference type="Proteomes" id="UP000827092"/>
    </source>
</evidence>
<dbReference type="Proteomes" id="UP000827092">
    <property type="component" value="Unassembled WGS sequence"/>
</dbReference>
<comment type="caution">
    <text evidence="1">The sequence shown here is derived from an EMBL/GenBank/DDBJ whole genome shotgun (WGS) entry which is preliminary data.</text>
</comment>
<organism evidence="1 2">
    <name type="scientific">Oedothorax gibbosus</name>
    <dbReference type="NCBI Taxonomy" id="931172"/>
    <lineage>
        <taxon>Eukaryota</taxon>
        <taxon>Metazoa</taxon>
        <taxon>Ecdysozoa</taxon>
        <taxon>Arthropoda</taxon>
        <taxon>Chelicerata</taxon>
        <taxon>Arachnida</taxon>
        <taxon>Araneae</taxon>
        <taxon>Araneomorphae</taxon>
        <taxon>Entelegynae</taxon>
        <taxon>Araneoidea</taxon>
        <taxon>Linyphiidae</taxon>
        <taxon>Erigoninae</taxon>
        <taxon>Oedothorax</taxon>
    </lineage>
</organism>
<protein>
    <submittedName>
        <fullName evidence="1">Uncharacterized protein</fullName>
    </submittedName>
</protein>
<gene>
    <name evidence="1" type="ORF">JTE90_012451</name>
</gene>
<reference evidence="1 2" key="1">
    <citation type="journal article" date="2022" name="Nat. Ecol. Evol.">
        <title>A masculinizing supergene underlies an exaggerated male reproductive morph in a spider.</title>
        <authorList>
            <person name="Hendrickx F."/>
            <person name="De Corte Z."/>
            <person name="Sonet G."/>
            <person name="Van Belleghem S.M."/>
            <person name="Kostlbacher S."/>
            <person name="Vangestel C."/>
        </authorList>
    </citation>
    <scope>NUCLEOTIDE SEQUENCE [LARGE SCALE GENOMIC DNA]</scope>
    <source>
        <strain evidence="1">W744_W776</strain>
    </source>
</reference>
<evidence type="ECO:0000313" key="1">
    <source>
        <dbReference type="EMBL" id="KAG8182436.1"/>
    </source>
</evidence>
<accession>A0AAV6UEE4</accession>
<name>A0AAV6UEE4_9ARAC</name>
<keyword evidence="2" id="KW-1185">Reference proteome</keyword>